<name>A0A1D7TW06_9HYPH</name>
<keyword evidence="4" id="KW-1185">Reference proteome</keyword>
<feature type="compositionally biased region" description="Basic and acidic residues" evidence="1">
    <location>
        <begin position="346"/>
        <end position="374"/>
    </location>
</feature>
<dbReference type="RefSeq" id="WP_069688529.1">
    <property type="nucleotide sequence ID" value="NZ_CP017147.1"/>
</dbReference>
<dbReference type="EMBL" id="CP017147">
    <property type="protein sequence ID" value="AOO79305.1"/>
    <property type="molecule type" value="Genomic_DNA"/>
</dbReference>
<dbReference type="Pfam" id="PF02120">
    <property type="entry name" value="Flg_hook"/>
    <property type="match status" value="1"/>
</dbReference>
<feature type="compositionally biased region" description="Basic and acidic residues" evidence="1">
    <location>
        <begin position="113"/>
        <end position="126"/>
    </location>
</feature>
<evidence type="ECO:0000259" key="2">
    <source>
        <dbReference type="Pfam" id="PF02120"/>
    </source>
</evidence>
<feature type="region of interest" description="Disordered" evidence="1">
    <location>
        <begin position="1"/>
        <end position="36"/>
    </location>
</feature>
<evidence type="ECO:0000313" key="4">
    <source>
        <dbReference type="Proteomes" id="UP000094969"/>
    </source>
</evidence>
<dbReference type="OrthoDB" id="7676733at2"/>
<feature type="compositionally biased region" description="Basic and acidic residues" evidence="1">
    <location>
        <begin position="383"/>
        <end position="405"/>
    </location>
</feature>
<gene>
    <name evidence="3" type="ORF">BHK69_01250</name>
</gene>
<dbReference type="InterPro" id="IPR021136">
    <property type="entry name" value="Flagellar_hook_control-like_C"/>
</dbReference>
<organism evidence="3 4">
    <name type="scientific">Bosea vaviloviae</name>
    <dbReference type="NCBI Taxonomy" id="1526658"/>
    <lineage>
        <taxon>Bacteria</taxon>
        <taxon>Pseudomonadati</taxon>
        <taxon>Pseudomonadota</taxon>
        <taxon>Alphaproteobacteria</taxon>
        <taxon>Hyphomicrobiales</taxon>
        <taxon>Boseaceae</taxon>
        <taxon>Bosea</taxon>
    </lineage>
</organism>
<dbReference type="AlphaFoldDB" id="A0A1D7TW06"/>
<feature type="domain" description="Flagellar hook-length control protein-like C-terminal" evidence="2">
    <location>
        <begin position="260"/>
        <end position="328"/>
    </location>
</feature>
<protein>
    <recommendedName>
        <fullName evidence="2">Flagellar hook-length control protein-like C-terminal domain-containing protein</fullName>
    </recommendedName>
</protein>
<dbReference type="STRING" id="1526658.BHK69_01250"/>
<accession>A0A1D7TW06</accession>
<evidence type="ECO:0000256" key="1">
    <source>
        <dbReference type="SAM" id="MobiDB-lite"/>
    </source>
</evidence>
<dbReference type="KEGG" id="bvv:BHK69_01250"/>
<feature type="region of interest" description="Disordered" evidence="1">
    <location>
        <begin position="68"/>
        <end position="179"/>
    </location>
</feature>
<sequence length="405" mass="42202">MSNLETPTLPQGRAAANTTGKDAKARGGIGGREERGSAFRALLQSVTNTAPQGKLAPAEKGAEVAFAEPGEDGTAAGSDVSAAAAMLPQPEAATSPDAAARLLLGALQTPARDAQEPRKEPTKRDASLASLSSALAQAGRQAGADTAKGAARAPAGEQGPAMPSDDEPGPDMPGSTALSQLNDLIDDKAGATEAGKEDGQPAKPLSISITRQETYLPPVMRLSPFQQVVESIRQAAVELAASRAEAVPELGSDKPAEISAPTKILHIELRPVELGNITVKLRLSQGGMEIRLEASRAETAQMLANDKDALREVIKASGYSIDAVSVETVHIDAPASDRQAGQGNASDERSGGRNGDGRGFEQSRQGEHRQEPRQRGWVADIAPSKDESHDLDDARSKGRDPSRYL</sequence>
<feature type="compositionally biased region" description="Low complexity" evidence="1">
    <location>
        <begin position="72"/>
        <end position="93"/>
    </location>
</feature>
<proteinExistence type="predicted"/>
<feature type="compositionally biased region" description="Low complexity" evidence="1">
    <location>
        <begin position="127"/>
        <end position="156"/>
    </location>
</feature>
<reference evidence="3 4" key="1">
    <citation type="journal article" date="2015" name="Antonie Van Leeuwenhoek">
        <title>Bosea vaviloviae sp. nov., a new species of slow-growing rhizobia isolated from nodules of the relict species Vavilovia formosa (Stev.) Fed.</title>
        <authorList>
            <person name="Safronova V.I."/>
            <person name="Kuznetsova I.G."/>
            <person name="Sazanova A.L."/>
            <person name="Kimeklis A.K."/>
            <person name="Belimov A.A."/>
            <person name="Andronov E.E."/>
            <person name="Pinaev A.G."/>
            <person name="Chizhevskaya E.P."/>
            <person name="Pukhaev A.R."/>
            <person name="Popov K.P."/>
            <person name="Willems A."/>
            <person name="Tikhonovich I.A."/>
        </authorList>
    </citation>
    <scope>NUCLEOTIDE SEQUENCE [LARGE SCALE GENOMIC DNA]</scope>
    <source>
        <strain evidence="3 4">Vaf18</strain>
    </source>
</reference>
<feature type="region of interest" description="Disordered" evidence="1">
    <location>
        <begin position="333"/>
        <end position="405"/>
    </location>
</feature>
<dbReference type="CDD" id="cd17470">
    <property type="entry name" value="T3SS_Flik_C"/>
    <property type="match status" value="1"/>
</dbReference>
<feature type="compositionally biased region" description="Basic and acidic residues" evidence="1">
    <location>
        <begin position="21"/>
        <end position="36"/>
    </location>
</feature>
<dbReference type="InterPro" id="IPR038610">
    <property type="entry name" value="FliK-like_C_sf"/>
</dbReference>
<dbReference type="Gene3D" id="3.30.750.140">
    <property type="match status" value="1"/>
</dbReference>
<evidence type="ECO:0000313" key="3">
    <source>
        <dbReference type="EMBL" id="AOO79305.1"/>
    </source>
</evidence>
<dbReference type="Proteomes" id="UP000094969">
    <property type="component" value="Chromosome"/>
</dbReference>